<gene>
    <name evidence="7" type="primary">dut</name>
    <name evidence="7" type="ORF">INF35_05840</name>
</gene>
<evidence type="ECO:0000313" key="7">
    <source>
        <dbReference type="EMBL" id="MBE5037296.1"/>
    </source>
</evidence>
<keyword evidence="8" id="KW-1185">Reference proteome</keyword>
<dbReference type="PANTHER" id="PTHR11241:SF0">
    <property type="entry name" value="DEOXYURIDINE 5'-TRIPHOSPHATE NUCLEOTIDOHYDROLASE"/>
    <property type="match status" value="1"/>
</dbReference>
<accession>A0ABR9R2F0</accession>
<dbReference type="InterPro" id="IPR008181">
    <property type="entry name" value="dUTPase"/>
</dbReference>
<comment type="catalytic activity">
    <reaction evidence="5">
        <text>dUTP + H2O = dUMP + diphosphate + H(+)</text>
        <dbReference type="Rhea" id="RHEA:10248"/>
        <dbReference type="ChEBI" id="CHEBI:15377"/>
        <dbReference type="ChEBI" id="CHEBI:15378"/>
        <dbReference type="ChEBI" id="CHEBI:33019"/>
        <dbReference type="ChEBI" id="CHEBI:61555"/>
        <dbReference type="ChEBI" id="CHEBI:246422"/>
        <dbReference type="EC" id="3.6.1.23"/>
    </reaction>
</comment>
<dbReference type="GO" id="GO:0004170">
    <property type="term" value="F:dUTP diphosphatase activity"/>
    <property type="evidence" value="ECO:0007669"/>
    <property type="project" value="UniProtKB-EC"/>
</dbReference>
<dbReference type="NCBIfam" id="TIGR00576">
    <property type="entry name" value="dut"/>
    <property type="match status" value="1"/>
</dbReference>
<dbReference type="Proteomes" id="UP000768567">
    <property type="component" value="Unassembled WGS sequence"/>
</dbReference>
<evidence type="ECO:0000259" key="6">
    <source>
        <dbReference type="Pfam" id="PF00692"/>
    </source>
</evidence>
<evidence type="ECO:0000256" key="4">
    <source>
        <dbReference type="ARBA" id="ARBA00023080"/>
    </source>
</evidence>
<keyword evidence="3 7" id="KW-0378">Hydrolase</keyword>
<dbReference type="EC" id="3.6.1.23" evidence="2"/>
<organism evidence="7 8">
    <name type="scientific">Gemmiger gallinarum</name>
    <dbReference type="NCBI Taxonomy" id="2779354"/>
    <lineage>
        <taxon>Bacteria</taxon>
        <taxon>Bacillati</taxon>
        <taxon>Bacillota</taxon>
        <taxon>Clostridia</taxon>
        <taxon>Eubacteriales</taxon>
        <taxon>Gemmiger</taxon>
    </lineage>
</organism>
<dbReference type="SUPFAM" id="SSF51283">
    <property type="entry name" value="dUTPase-like"/>
    <property type="match status" value="1"/>
</dbReference>
<dbReference type="Gene3D" id="2.70.40.10">
    <property type="match status" value="1"/>
</dbReference>
<dbReference type="InterPro" id="IPR033704">
    <property type="entry name" value="dUTPase_trimeric"/>
</dbReference>
<comment type="caution">
    <text evidence="7">The sequence shown here is derived from an EMBL/GenBank/DDBJ whole genome shotgun (WGS) entry which is preliminary data.</text>
</comment>
<evidence type="ECO:0000256" key="3">
    <source>
        <dbReference type="ARBA" id="ARBA00022801"/>
    </source>
</evidence>
<name>A0ABR9R2F0_9FIRM</name>
<feature type="domain" description="dUTPase-like" evidence="6">
    <location>
        <begin position="11"/>
        <end position="135"/>
    </location>
</feature>
<sequence>MKVVLDPGAFMPEYAHDQDAGADLRSPVNAVIHPHRSTTIDTGVHVEIPAGMVGMLKSKSGLNVHFNIVSEGVIDAGYTGSIRVKLYNHGFDAFRVHRGDKISQLVIMPVHHAAFEQVDSLEETERGNGGFGSTGR</sequence>
<protein>
    <recommendedName>
        <fullName evidence="2">dUTP diphosphatase</fullName>
        <ecNumber evidence="2">3.6.1.23</ecNumber>
    </recommendedName>
</protein>
<dbReference type="InterPro" id="IPR036157">
    <property type="entry name" value="dUTPase-like_sf"/>
</dbReference>
<evidence type="ECO:0000256" key="2">
    <source>
        <dbReference type="ARBA" id="ARBA00012379"/>
    </source>
</evidence>
<dbReference type="RefSeq" id="WP_193500589.1">
    <property type="nucleotide sequence ID" value="NZ_JADCKC010000002.1"/>
</dbReference>
<dbReference type="CDD" id="cd07557">
    <property type="entry name" value="trimeric_dUTPase"/>
    <property type="match status" value="1"/>
</dbReference>
<evidence type="ECO:0000256" key="5">
    <source>
        <dbReference type="ARBA" id="ARBA00047686"/>
    </source>
</evidence>
<dbReference type="Pfam" id="PF00692">
    <property type="entry name" value="dUTPase"/>
    <property type="match status" value="1"/>
</dbReference>
<dbReference type="InterPro" id="IPR029054">
    <property type="entry name" value="dUTPase-like"/>
</dbReference>
<dbReference type="NCBIfam" id="NF001862">
    <property type="entry name" value="PRK00601.1"/>
    <property type="match status" value="1"/>
</dbReference>
<evidence type="ECO:0000256" key="1">
    <source>
        <dbReference type="ARBA" id="ARBA00006581"/>
    </source>
</evidence>
<reference evidence="7 8" key="1">
    <citation type="submission" date="2020-10" db="EMBL/GenBank/DDBJ databases">
        <title>ChiBAC.</title>
        <authorList>
            <person name="Zenner C."/>
            <person name="Hitch T.C.A."/>
            <person name="Clavel T."/>
        </authorList>
    </citation>
    <scope>NUCLEOTIDE SEQUENCE [LARGE SCALE GENOMIC DNA]</scope>
    <source>
        <strain evidence="7 8">DSM 109015</strain>
    </source>
</reference>
<proteinExistence type="inferred from homology"/>
<comment type="similarity">
    <text evidence="1">Belongs to the dUTPase family.</text>
</comment>
<evidence type="ECO:0000313" key="8">
    <source>
        <dbReference type="Proteomes" id="UP000768567"/>
    </source>
</evidence>
<keyword evidence="4" id="KW-0546">Nucleotide metabolism</keyword>
<dbReference type="EMBL" id="JADCKC010000002">
    <property type="protein sequence ID" value="MBE5037296.1"/>
    <property type="molecule type" value="Genomic_DNA"/>
</dbReference>
<dbReference type="PANTHER" id="PTHR11241">
    <property type="entry name" value="DEOXYURIDINE 5'-TRIPHOSPHATE NUCLEOTIDOHYDROLASE"/>
    <property type="match status" value="1"/>
</dbReference>